<accession>A0A8X6WSF4</accession>
<gene>
    <name evidence="1" type="ORF">TNIN_65051</name>
</gene>
<protein>
    <submittedName>
        <fullName evidence="1">Uncharacterized protein</fullName>
    </submittedName>
</protein>
<dbReference type="Proteomes" id="UP000886998">
    <property type="component" value="Unassembled WGS sequence"/>
</dbReference>
<proteinExistence type="predicted"/>
<comment type="caution">
    <text evidence="1">The sequence shown here is derived from an EMBL/GenBank/DDBJ whole genome shotgun (WGS) entry which is preliminary data.</text>
</comment>
<name>A0A8X6WSF4_9ARAC</name>
<evidence type="ECO:0000313" key="2">
    <source>
        <dbReference type="Proteomes" id="UP000886998"/>
    </source>
</evidence>
<dbReference type="AlphaFoldDB" id="A0A8X6WSF4"/>
<reference evidence="1" key="1">
    <citation type="submission" date="2020-08" db="EMBL/GenBank/DDBJ databases">
        <title>Multicomponent nature underlies the extraordinary mechanical properties of spider dragline silk.</title>
        <authorList>
            <person name="Kono N."/>
            <person name="Nakamura H."/>
            <person name="Mori M."/>
            <person name="Yoshida Y."/>
            <person name="Ohtoshi R."/>
            <person name="Malay A.D."/>
            <person name="Moran D.A.P."/>
            <person name="Tomita M."/>
            <person name="Numata K."/>
            <person name="Arakawa K."/>
        </authorList>
    </citation>
    <scope>NUCLEOTIDE SEQUENCE</scope>
</reference>
<sequence>MKTYKQDFYTALQEVKKYDRSCKTSLLELKQFCPEKLKVALIVTALSPTQVSVERLFLALKFIKSTVLYQRRSCWNYAVS</sequence>
<evidence type="ECO:0000313" key="1">
    <source>
        <dbReference type="EMBL" id="GFY39201.1"/>
    </source>
</evidence>
<keyword evidence="2" id="KW-1185">Reference proteome</keyword>
<dbReference type="OrthoDB" id="6769664at2759"/>
<organism evidence="1 2">
    <name type="scientific">Trichonephila inaurata madagascariensis</name>
    <dbReference type="NCBI Taxonomy" id="2747483"/>
    <lineage>
        <taxon>Eukaryota</taxon>
        <taxon>Metazoa</taxon>
        <taxon>Ecdysozoa</taxon>
        <taxon>Arthropoda</taxon>
        <taxon>Chelicerata</taxon>
        <taxon>Arachnida</taxon>
        <taxon>Araneae</taxon>
        <taxon>Araneomorphae</taxon>
        <taxon>Entelegynae</taxon>
        <taxon>Araneoidea</taxon>
        <taxon>Nephilidae</taxon>
        <taxon>Trichonephila</taxon>
        <taxon>Trichonephila inaurata</taxon>
    </lineage>
</organism>
<dbReference type="EMBL" id="BMAV01001252">
    <property type="protein sequence ID" value="GFY39201.1"/>
    <property type="molecule type" value="Genomic_DNA"/>
</dbReference>